<feature type="compositionally biased region" description="Acidic residues" evidence="1">
    <location>
        <begin position="99"/>
        <end position="108"/>
    </location>
</feature>
<dbReference type="EMBL" id="VSWD01000007">
    <property type="protein sequence ID" value="KAK3097622.1"/>
    <property type="molecule type" value="Genomic_DNA"/>
</dbReference>
<gene>
    <name evidence="2" type="ORF">FSP39_011478</name>
</gene>
<organism evidence="2 3">
    <name type="scientific">Pinctada imbricata</name>
    <name type="common">Atlantic pearl-oyster</name>
    <name type="synonym">Pinctada martensii</name>
    <dbReference type="NCBI Taxonomy" id="66713"/>
    <lineage>
        <taxon>Eukaryota</taxon>
        <taxon>Metazoa</taxon>
        <taxon>Spiralia</taxon>
        <taxon>Lophotrochozoa</taxon>
        <taxon>Mollusca</taxon>
        <taxon>Bivalvia</taxon>
        <taxon>Autobranchia</taxon>
        <taxon>Pteriomorphia</taxon>
        <taxon>Pterioida</taxon>
        <taxon>Pterioidea</taxon>
        <taxon>Pteriidae</taxon>
        <taxon>Pinctada</taxon>
    </lineage>
</organism>
<proteinExistence type="predicted"/>
<dbReference type="Proteomes" id="UP001186944">
    <property type="component" value="Unassembled WGS sequence"/>
</dbReference>
<accession>A0AA88Y462</accession>
<dbReference type="AlphaFoldDB" id="A0AA88Y462"/>
<name>A0AA88Y462_PINIB</name>
<evidence type="ECO:0000313" key="3">
    <source>
        <dbReference type="Proteomes" id="UP001186944"/>
    </source>
</evidence>
<evidence type="ECO:0000313" key="2">
    <source>
        <dbReference type="EMBL" id="KAK3097622.1"/>
    </source>
</evidence>
<keyword evidence="3" id="KW-1185">Reference proteome</keyword>
<evidence type="ECO:0000256" key="1">
    <source>
        <dbReference type="SAM" id="MobiDB-lite"/>
    </source>
</evidence>
<reference evidence="2" key="1">
    <citation type="submission" date="2019-08" db="EMBL/GenBank/DDBJ databases">
        <title>The improved chromosome-level genome for the pearl oyster Pinctada fucata martensii using PacBio sequencing and Hi-C.</title>
        <authorList>
            <person name="Zheng Z."/>
        </authorList>
    </citation>
    <scope>NUCLEOTIDE SEQUENCE</scope>
    <source>
        <strain evidence="2">ZZ-2019</strain>
        <tissue evidence="2">Adductor muscle</tissue>
    </source>
</reference>
<sequence length="108" mass="13021">MEHFELAAQLYESSRRLERAHCQIFLLNARLMELQKRYEKAVQVNRRSFRYGLRIKIVLLEGIINTYFEYASLKNRELKHLQRKLQERMPDHDYSTDSSDADPDDVFL</sequence>
<feature type="region of interest" description="Disordered" evidence="1">
    <location>
        <begin position="87"/>
        <end position="108"/>
    </location>
</feature>
<comment type="caution">
    <text evidence="2">The sequence shown here is derived from an EMBL/GenBank/DDBJ whole genome shotgun (WGS) entry which is preliminary data.</text>
</comment>
<protein>
    <submittedName>
        <fullName evidence="2">Uncharacterized protein</fullName>
    </submittedName>
</protein>